<dbReference type="AlphaFoldDB" id="A0A8J5F4H8"/>
<sequence length="424" mass="46204">MLTGKFRRSETFPAPPTSAARSSTAKTIFRTRCVSLPVRAHPLAAHLAYDLNCLRSWPSFPSVFVSDPDPSASLARSISDGLERIRLLLIGLADALPVPQARAALLRTNRSCPVLAAFLLDDFLRLADVYGSFRLVTTALRHHLAVAQSALRRHDEPRLAASLRDQRRAGKDLADLAASSRAVIRQAPQVGSTEADADVAEVSMLMWEISAAVAEASAAVFLGVRQIASLAAAEVAPSRFPWAAGVLLSVLRWRARARARARAKSIKKKELPQENRDQVARSRFQRTATVLTAVLRWRARARANSIRKESPEENGSDIAAASKAGSSRLPWAAAVLRWRARAKARAKPAEMKTSPDQEKGNEVEAAKEERRRTSLERLGAAEEAIASLEGGVVLVFRSVVDIRVALLQILPPGISNCLLPHQNM</sequence>
<reference evidence="2 3" key="1">
    <citation type="submission" date="2020-08" db="EMBL/GenBank/DDBJ databases">
        <title>Plant Genome Project.</title>
        <authorList>
            <person name="Zhang R.-G."/>
        </authorList>
    </citation>
    <scope>NUCLEOTIDE SEQUENCE [LARGE SCALE GENOMIC DNA]</scope>
    <source>
        <tissue evidence="2">Rhizome</tissue>
    </source>
</reference>
<proteinExistence type="predicted"/>
<comment type="caution">
    <text evidence="2">The sequence shown here is derived from an EMBL/GenBank/DDBJ whole genome shotgun (WGS) entry which is preliminary data.</text>
</comment>
<dbReference type="PANTHER" id="PTHR33070:SF49">
    <property type="entry name" value="OS06G0725500 PROTEIN"/>
    <property type="match status" value="1"/>
</dbReference>
<organism evidence="2 3">
    <name type="scientific">Zingiber officinale</name>
    <name type="common">Ginger</name>
    <name type="synonym">Amomum zingiber</name>
    <dbReference type="NCBI Taxonomy" id="94328"/>
    <lineage>
        <taxon>Eukaryota</taxon>
        <taxon>Viridiplantae</taxon>
        <taxon>Streptophyta</taxon>
        <taxon>Embryophyta</taxon>
        <taxon>Tracheophyta</taxon>
        <taxon>Spermatophyta</taxon>
        <taxon>Magnoliopsida</taxon>
        <taxon>Liliopsida</taxon>
        <taxon>Zingiberales</taxon>
        <taxon>Zingiberaceae</taxon>
        <taxon>Zingiber</taxon>
    </lineage>
</organism>
<dbReference type="Pfam" id="PF03087">
    <property type="entry name" value="BPS1"/>
    <property type="match status" value="1"/>
</dbReference>
<dbReference type="GO" id="GO:0048367">
    <property type="term" value="P:shoot system development"/>
    <property type="evidence" value="ECO:0007669"/>
    <property type="project" value="InterPro"/>
</dbReference>
<protein>
    <submittedName>
        <fullName evidence="2">Uncharacterized protein</fullName>
    </submittedName>
</protein>
<evidence type="ECO:0000313" key="3">
    <source>
        <dbReference type="Proteomes" id="UP000734854"/>
    </source>
</evidence>
<gene>
    <name evidence="2" type="ORF">ZIOFF_058205</name>
</gene>
<dbReference type="EMBL" id="JACMSC010000016">
    <property type="protein sequence ID" value="KAG6481601.1"/>
    <property type="molecule type" value="Genomic_DNA"/>
</dbReference>
<feature type="region of interest" description="Disordered" evidence="1">
    <location>
        <begin position="1"/>
        <end position="20"/>
    </location>
</feature>
<keyword evidence="3" id="KW-1185">Reference proteome</keyword>
<feature type="region of interest" description="Disordered" evidence="1">
    <location>
        <begin position="345"/>
        <end position="372"/>
    </location>
</feature>
<dbReference type="GO" id="GO:0048364">
    <property type="term" value="P:root development"/>
    <property type="evidence" value="ECO:0007669"/>
    <property type="project" value="InterPro"/>
</dbReference>
<dbReference type="InterPro" id="IPR004320">
    <property type="entry name" value="BPS1_pln"/>
</dbReference>
<evidence type="ECO:0000313" key="2">
    <source>
        <dbReference type="EMBL" id="KAG6481601.1"/>
    </source>
</evidence>
<dbReference type="PANTHER" id="PTHR33070">
    <property type="entry name" value="OS06G0725500 PROTEIN"/>
    <property type="match status" value="1"/>
</dbReference>
<accession>A0A8J5F4H8</accession>
<dbReference type="Proteomes" id="UP000734854">
    <property type="component" value="Unassembled WGS sequence"/>
</dbReference>
<feature type="compositionally biased region" description="Basic and acidic residues" evidence="1">
    <location>
        <begin position="347"/>
        <end position="372"/>
    </location>
</feature>
<evidence type="ECO:0000256" key="1">
    <source>
        <dbReference type="SAM" id="MobiDB-lite"/>
    </source>
</evidence>
<name>A0A8J5F4H8_ZINOF</name>